<dbReference type="Gene3D" id="3.30.565.10">
    <property type="entry name" value="Histidine kinase-like ATPase, C-terminal domain"/>
    <property type="match status" value="1"/>
</dbReference>
<evidence type="ECO:0000256" key="5">
    <source>
        <dbReference type="ARBA" id="ARBA00022553"/>
    </source>
</evidence>
<dbReference type="PANTHER" id="PTHR42878">
    <property type="entry name" value="TWO-COMPONENT HISTIDINE KINASE"/>
    <property type="match status" value="1"/>
</dbReference>
<keyword evidence="8" id="KW-0547">Nucleotide-binding</keyword>
<dbReference type="GO" id="GO:0007234">
    <property type="term" value="P:osmosensory signaling via phosphorelay pathway"/>
    <property type="evidence" value="ECO:0007669"/>
    <property type="project" value="TreeGrafter"/>
</dbReference>
<evidence type="ECO:0000256" key="3">
    <source>
        <dbReference type="ARBA" id="ARBA00004236"/>
    </source>
</evidence>
<evidence type="ECO:0000256" key="6">
    <source>
        <dbReference type="ARBA" id="ARBA00022679"/>
    </source>
</evidence>
<dbReference type="FunFam" id="1.10.287.130:FF:000001">
    <property type="entry name" value="Two-component sensor histidine kinase"/>
    <property type="match status" value="1"/>
</dbReference>
<keyword evidence="7 16" id="KW-0812">Transmembrane</keyword>
<dbReference type="GO" id="GO:0005886">
    <property type="term" value="C:plasma membrane"/>
    <property type="evidence" value="ECO:0007669"/>
    <property type="project" value="UniProtKB-SubCell"/>
</dbReference>
<evidence type="ECO:0000313" key="19">
    <source>
        <dbReference type="EMBL" id="MBG6122311.1"/>
    </source>
</evidence>
<dbReference type="InterPro" id="IPR004358">
    <property type="entry name" value="Sig_transdc_His_kin-like_C"/>
</dbReference>
<comment type="catalytic activity">
    <reaction evidence="1">
        <text>ATP + protein L-histidine = ADP + protein N-phospho-L-histidine.</text>
        <dbReference type="EC" id="2.7.13.3"/>
    </reaction>
</comment>
<keyword evidence="12" id="KW-0902">Two-component regulatory system</keyword>
<dbReference type="EMBL" id="JADOUE010000001">
    <property type="protein sequence ID" value="MBG6122311.1"/>
    <property type="molecule type" value="Genomic_DNA"/>
</dbReference>
<keyword evidence="5" id="KW-0597">Phosphoprotein</keyword>
<dbReference type="RefSeq" id="WP_231375458.1">
    <property type="nucleotide sequence ID" value="NZ_CP046980.1"/>
</dbReference>
<keyword evidence="13 16" id="KW-0472">Membrane</keyword>
<feature type="compositionally biased region" description="Basic and acidic residues" evidence="15">
    <location>
        <begin position="486"/>
        <end position="496"/>
    </location>
</feature>
<proteinExistence type="predicted"/>
<evidence type="ECO:0000256" key="11">
    <source>
        <dbReference type="ARBA" id="ARBA00022989"/>
    </source>
</evidence>
<dbReference type="CDD" id="cd00075">
    <property type="entry name" value="HATPase"/>
    <property type="match status" value="1"/>
</dbReference>
<dbReference type="Gene3D" id="6.10.340.10">
    <property type="match status" value="1"/>
</dbReference>
<comment type="subcellular location">
    <subcellularLocation>
        <location evidence="3">Cell membrane</location>
    </subcellularLocation>
</comment>
<reference evidence="19" key="1">
    <citation type="submission" date="2020-11" db="EMBL/GenBank/DDBJ databases">
        <title>Sequencing the genomes of 1000 actinobacteria strains.</title>
        <authorList>
            <person name="Klenk H.-P."/>
        </authorList>
    </citation>
    <scope>NUCLEOTIDE SEQUENCE</scope>
    <source>
        <strain evidence="19">DSM 45632</strain>
    </source>
</reference>
<feature type="region of interest" description="Disordered" evidence="15">
    <location>
        <begin position="467"/>
        <end position="496"/>
    </location>
</feature>
<keyword evidence="11 16" id="KW-1133">Transmembrane helix</keyword>
<dbReference type="SUPFAM" id="SSF55874">
    <property type="entry name" value="ATPase domain of HSP90 chaperone/DNA topoisomerase II/histidine kinase"/>
    <property type="match status" value="1"/>
</dbReference>
<evidence type="ECO:0000256" key="7">
    <source>
        <dbReference type="ARBA" id="ARBA00022692"/>
    </source>
</evidence>
<dbReference type="Pfam" id="PF02518">
    <property type="entry name" value="HATPase_c"/>
    <property type="match status" value="1"/>
</dbReference>
<comment type="caution">
    <text evidence="19">The sequence shown here is derived from an EMBL/GenBank/DDBJ whole genome shotgun (WGS) entry which is preliminary data.</text>
</comment>
<evidence type="ECO:0000256" key="10">
    <source>
        <dbReference type="ARBA" id="ARBA00022840"/>
    </source>
</evidence>
<dbReference type="InterPro" id="IPR003594">
    <property type="entry name" value="HATPase_dom"/>
</dbReference>
<dbReference type="CDD" id="cd00082">
    <property type="entry name" value="HisKA"/>
    <property type="match status" value="1"/>
</dbReference>
<evidence type="ECO:0000256" key="2">
    <source>
        <dbReference type="ARBA" id="ARBA00001968"/>
    </source>
</evidence>
<dbReference type="GO" id="GO:0005509">
    <property type="term" value="F:calcium ion binding"/>
    <property type="evidence" value="ECO:0007669"/>
    <property type="project" value="UniProtKB-ARBA"/>
</dbReference>
<dbReference type="SMART" id="SM00304">
    <property type="entry name" value="HAMP"/>
    <property type="match status" value="1"/>
</dbReference>
<feature type="domain" description="Histidine kinase" evidence="17">
    <location>
        <begin position="256"/>
        <end position="474"/>
    </location>
</feature>
<feature type="transmembrane region" description="Helical" evidence="16">
    <location>
        <begin position="25"/>
        <end position="48"/>
    </location>
</feature>
<evidence type="ECO:0000256" key="1">
    <source>
        <dbReference type="ARBA" id="ARBA00000085"/>
    </source>
</evidence>
<dbReference type="PRINTS" id="PR00344">
    <property type="entry name" value="BCTRLSENSOR"/>
</dbReference>
<dbReference type="SMART" id="SM00387">
    <property type="entry name" value="HATPase_c"/>
    <property type="match status" value="1"/>
</dbReference>
<dbReference type="InterPro" id="IPR003661">
    <property type="entry name" value="HisK_dim/P_dom"/>
</dbReference>
<dbReference type="Gene3D" id="1.10.287.130">
    <property type="match status" value="1"/>
</dbReference>
<keyword evidence="20" id="KW-1185">Reference proteome</keyword>
<keyword evidence="10" id="KW-0067">ATP-binding</keyword>
<evidence type="ECO:0000256" key="14">
    <source>
        <dbReference type="ARBA" id="ARBA00039401"/>
    </source>
</evidence>
<evidence type="ECO:0000256" key="16">
    <source>
        <dbReference type="SAM" id="Phobius"/>
    </source>
</evidence>
<evidence type="ECO:0000256" key="13">
    <source>
        <dbReference type="ARBA" id="ARBA00023136"/>
    </source>
</evidence>
<dbReference type="Pfam" id="PF00672">
    <property type="entry name" value="HAMP"/>
    <property type="match status" value="1"/>
</dbReference>
<feature type="domain" description="HAMP" evidence="18">
    <location>
        <begin position="188"/>
        <end position="241"/>
    </location>
</feature>
<dbReference type="SMART" id="SM00388">
    <property type="entry name" value="HisKA"/>
    <property type="match status" value="1"/>
</dbReference>
<accession>A0A931GW99</accession>
<dbReference type="SUPFAM" id="SSF47384">
    <property type="entry name" value="Homodimeric domain of signal transducing histidine kinase"/>
    <property type="match status" value="1"/>
</dbReference>
<dbReference type="GO" id="GO:0030295">
    <property type="term" value="F:protein kinase activator activity"/>
    <property type="evidence" value="ECO:0007669"/>
    <property type="project" value="TreeGrafter"/>
</dbReference>
<dbReference type="GO" id="GO:0005524">
    <property type="term" value="F:ATP binding"/>
    <property type="evidence" value="ECO:0007669"/>
    <property type="project" value="UniProtKB-KW"/>
</dbReference>
<evidence type="ECO:0000256" key="4">
    <source>
        <dbReference type="ARBA" id="ARBA00012438"/>
    </source>
</evidence>
<sequence>MATFTRVPSKSLASASAKMRLSTRLVIILMIVSGLGLIGTAATVYGLMHRQLYNRVDRNLYEGVSTWALDIDPFRLQYNSGTPSDYLIVRQFPDGRVVNSNSGWSTIPNWSELDLGSTQPQTIGANSSTYSHKNWRVVCWPDSDGSFTILAKDLESERKILRNLAAIESTLAIAVLVAMGVAGTLFVRRALAPLKEVEDTALAIADGDMDRRVPAWPRETEVGALSYAMNTMVTRLQETLEESQEKESQMRRFVGDASHELRTPLTSVRGYTELYRKGMVDDPDMVLSKIDEESARMKLLVEDLLSLTRAEGQRLNVRDVDMLELVLSSVSSAKAAFPERSISVLNETSDVPIVKGDPDRLHQVMLNLMTNAFKHAGESADGEPAEVTITLRRNLDRVMVDVSDNGVGMDPDVAEHIFERFYRADSSRSRSKGGGAGLGLAITKSIVDQHDGSISVTSAVGQGSTFTMSLPEAPAEANVEKAPNGKKKETNGKKGA</sequence>
<dbReference type="InterPro" id="IPR036890">
    <property type="entry name" value="HATPase_C_sf"/>
</dbReference>
<organism evidence="19 20">
    <name type="scientific">Corynebacterium aquatimens</name>
    <dbReference type="NCBI Taxonomy" id="1190508"/>
    <lineage>
        <taxon>Bacteria</taxon>
        <taxon>Bacillati</taxon>
        <taxon>Actinomycetota</taxon>
        <taxon>Actinomycetes</taxon>
        <taxon>Mycobacteriales</taxon>
        <taxon>Corynebacteriaceae</taxon>
        <taxon>Corynebacterium</taxon>
    </lineage>
</organism>
<dbReference type="InterPro" id="IPR036097">
    <property type="entry name" value="HisK_dim/P_sf"/>
</dbReference>
<gene>
    <name evidence="19" type="ORF">IW254_001280</name>
</gene>
<dbReference type="CDD" id="cd06225">
    <property type="entry name" value="HAMP"/>
    <property type="match status" value="1"/>
</dbReference>
<evidence type="ECO:0000259" key="18">
    <source>
        <dbReference type="PROSITE" id="PS50885"/>
    </source>
</evidence>
<evidence type="ECO:0000256" key="12">
    <source>
        <dbReference type="ARBA" id="ARBA00023012"/>
    </source>
</evidence>
<dbReference type="FunFam" id="3.30.565.10:FF:000006">
    <property type="entry name" value="Sensor histidine kinase WalK"/>
    <property type="match status" value="1"/>
</dbReference>
<dbReference type="Pfam" id="PF00512">
    <property type="entry name" value="HisKA"/>
    <property type="match status" value="1"/>
</dbReference>
<dbReference type="GO" id="GO:0000155">
    <property type="term" value="F:phosphorelay sensor kinase activity"/>
    <property type="evidence" value="ECO:0007669"/>
    <property type="project" value="InterPro"/>
</dbReference>
<dbReference type="PROSITE" id="PS50109">
    <property type="entry name" value="HIS_KIN"/>
    <property type="match status" value="1"/>
</dbReference>
<feature type="transmembrane region" description="Helical" evidence="16">
    <location>
        <begin position="164"/>
        <end position="187"/>
    </location>
</feature>
<dbReference type="PANTHER" id="PTHR42878:SF7">
    <property type="entry name" value="SENSOR HISTIDINE KINASE GLRK"/>
    <property type="match status" value="1"/>
</dbReference>
<evidence type="ECO:0000256" key="15">
    <source>
        <dbReference type="SAM" id="MobiDB-lite"/>
    </source>
</evidence>
<dbReference type="InterPro" id="IPR050351">
    <property type="entry name" value="BphY/WalK/GraS-like"/>
</dbReference>
<comment type="cofactor">
    <cofactor evidence="2">
        <name>a divalent metal cation</name>
        <dbReference type="ChEBI" id="CHEBI:60240"/>
    </cofactor>
</comment>
<dbReference type="SUPFAM" id="SSF158472">
    <property type="entry name" value="HAMP domain-like"/>
    <property type="match status" value="1"/>
</dbReference>
<dbReference type="AlphaFoldDB" id="A0A931GW99"/>
<dbReference type="PROSITE" id="PS50885">
    <property type="entry name" value="HAMP"/>
    <property type="match status" value="1"/>
</dbReference>
<protein>
    <recommendedName>
        <fullName evidence="14">Sensor-like histidine kinase SenX3</fullName>
        <ecNumber evidence="4">2.7.13.3</ecNumber>
    </recommendedName>
</protein>
<dbReference type="Proteomes" id="UP000658613">
    <property type="component" value="Unassembled WGS sequence"/>
</dbReference>
<name>A0A931GW99_9CORY</name>
<evidence type="ECO:0000313" key="20">
    <source>
        <dbReference type="Proteomes" id="UP000658613"/>
    </source>
</evidence>
<dbReference type="GO" id="GO:0000156">
    <property type="term" value="F:phosphorelay response regulator activity"/>
    <property type="evidence" value="ECO:0007669"/>
    <property type="project" value="TreeGrafter"/>
</dbReference>
<evidence type="ECO:0000256" key="8">
    <source>
        <dbReference type="ARBA" id="ARBA00022741"/>
    </source>
</evidence>
<keyword evidence="6 19" id="KW-0808">Transferase</keyword>
<evidence type="ECO:0000259" key="17">
    <source>
        <dbReference type="PROSITE" id="PS50109"/>
    </source>
</evidence>
<keyword evidence="9 19" id="KW-0418">Kinase</keyword>
<dbReference type="InterPro" id="IPR003660">
    <property type="entry name" value="HAMP_dom"/>
</dbReference>
<evidence type="ECO:0000256" key="9">
    <source>
        <dbReference type="ARBA" id="ARBA00022777"/>
    </source>
</evidence>
<dbReference type="EC" id="2.7.13.3" evidence="4"/>
<dbReference type="InterPro" id="IPR005467">
    <property type="entry name" value="His_kinase_dom"/>
</dbReference>